<accession>A0A370FNX4</accession>
<evidence type="ECO:0000256" key="5">
    <source>
        <dbReference type="HAMAP-Rule" id="MF_01114"/>
    </source>
</evidence>
<protein>
    <recommendedName>
        <fullName evidence="3 5">Regulatory protein RecX</fullName>
    </recommendedName>
</protein>
<dbReference type="EMBL" id="QQAV01000001">
    <property type="protein sequence ID" value="RDI28785.1"/>
    <property type="molecule type" value="Genomic_DNA"/>
</dbReference>
<dbReference type="InterPro" id="IPR053924">
    <property type="entry name" value="RecX_HTH_2nd"/>
</dbReference>
<comment type="similarity">
    <text evidence="2 5">Belongs to the RecX family.</text>
</comment>
<dbReference type="PANTHER" id="PTHR33602:SF1">
    <property type="entry name" value="REGULATORY PROTEIN RECX FAMILY PROTEIN"/>
    <property type="match status" value="1"/>
</dbReference>
<dbReference type="InterPro" id="IPR053926">
    <property type="entry name" value="RecX_HTH_1st"/>
</dbReference>
<evidence type="ECO:0000313" key="11">
    <source>
        <dbReference type="Proteomes" id="UP000255265"/>
    </source>
</evidence>
<sequence>MWRASGRPRAPDGRAPQDDAPPDRTAGPRQARGPRAPATDGAADAEAAPARRRPTLSLKGRALQLLSRREHSRLELERKLAAHEAEPGELARVLDELQARGFIDEQRVIDSLLHQRAGRLGASRLRQELAAKGVDAEAAAHALAGLKESEPERARALWLRRFGDPPADARERGRQMRFLMARGFSAEVAARAMCAPPSEDEADGR</sequence>
<feature type="domain" description="RecX first three-helical" evidence="9">
    <location>
        <begin position="60"/>
        <end position="97"/>
    </location>
</feature>
<dbReference type="GO" id="GO:0005737">
    <property type="term" value="C:cytoplasm"/>
    <property type="evidence" value="ECO:0007669"/>
    <property type="project" value="UniProtKB-SubCell"/>
</dbReference>
<dbReference type="PANTHER" id="PTHR33602">
    <property type="entry name" value="REGULATORY PROTEIN RECX FAMILY PROTEIN"/>
    <property type="match status" value="1"/>
</dbReference>
<organism evidence="10 11">
    <name type="scientific">Pseudacidovorax intermedius</name>
    <dbReference type="NCBI Taxonomy" id="433924"/>
    <lineage>
        <taxon>Bacteria</taxon>
        <taxon>Pseudomonadati</taxon>
        <taxon>Pseudomonadota</taxon>
        <taxon>Betaproteobacteria</taxon>
        <taxon>Burkholderiales</taxon>
        <taxon>Comamonadaceae</taxon>
        <taxon>Pseudacidovorax</taxon>
    </lineage>
</organism>
<dbReference type="GO" id="GO:0006282">
    <property type="term" value="P:regulation of DNA repair"/>
    <property type="evidence" value="ECO:0007669"/>
    <property type="project" value="UniProtKB-UniRule"/>
</dbReference>
<evidence type="ECO:0000259" key="7">
    <source>
        <dbReference type="Pfam" id="PF02631"/>
    </source>
</evidence>
<evidence type="ECO:0000256" key="1">
    <source>
        <dbReference type="ARBA" id="ARBA00004496"/>
    </source>
</evidence>
<evidence type="ECO:0000256" key="2">
    <source>
        <dbReference type="ARBA" id="ARBA00009695"/>
    </source>
</evidence>
<reference evidence="10 11" key="1">
    <citation type="submission" date="2018-07" db="EMBL/GenBank/DDBJ databases">
        <title>Genomic Encyclopedia of Type Strains, Phase IV (KMG-IV): sequencing the most valuable type-strain genomes for metagenomic binning, comparative biology and taxonomic classification.</title>
        <authorList>
            <person name="Goeker M."/>
        </authorList>
    </citation>
    <scope>NUCLEOTIDE SEQUENCE [LARGE SCALE GENOMIC DNA]</scope>
    <source>
        <strain evidence="10 11">DSM 21352</strain>
    </source>
</reference>
<dbReference type="Pfam" id="PF21981">
    <property type="entry name" value="RecX_HTH3"/>
    <property type="match status" value="1"/>
</dbReference>
<dbReference type="InterPro" id="IPR053925">
    <property type="entry name" value="RecX_HTH_3rd"/>
</dbReference>
<comment type="subcellular location">
    <subcellularLocation>
        <location evidence="1 5">Cytoplasm</location>
    </subcellularLocation>
</comment>
<keyword evidence="11" id="KW-1185">Reference proteome</keyword>
<name>A0A370FNX4_9BURK</name>
<dbReference type="InterPro" id="IPR036388">
    <property type="entry name" value="WH-like_DNA-bd_sf"/>
</dbReference>
<dbReference type="STRING" id="433924.NS331_20230"/>
<dbReference type="HAMAP" id="MF_01114">
    <property type="entry name" value="RecX"/>
    <property type="match status" value="1"/>
</dbReference>
<evidence type="ECO:0000259" key="9">
    <source>
        <dbReference type="Pfam" id="PF21982"/>
    </source>
</evidence>
<gene>
    <name evidence="5" type="primary">recX</name>
    <name evidence="10" type="ORF">DFR41_101541</name>
</gene>
<dbReference type="Pfam" id="PF02631">
    <property type="entry name" value="RecX_HTH2"/>
    <property type="match status" value="1"/>
</dbReference>
<evidence type="ECO:0000259" key="8">
    <source>
        <dbReference type="Pfam" id="PF21981"/>
    </source>
</evidence>
<feature type="domain" description="RecX third three-helical" evidence="8">
    <location>
        <begin position="150"/>
        <end position="193"/>
    </location>
</feature>
<dbReference type="NCBIfam" id="NF001055">
    <property type="entry name" value="PRK00117.2-5"/>
    <property type="match status" value="1"/>
</dbReference>
<dbReference type="InterPro" id="IPR003783">
    <property type="entry name" value="Regulatory_RecX"/>
</dbReference>
<evidence type="ECO:0000256" key="3">
    <source>
        <dbReference type="ARBA" id="ARBA00018111"/>
    </source>
</evidence>
<feature type="compositionally biased region" description="Low complexity" evidence="6">
    <location>
        <begin position="31"/>
        <end position="48"/>
    </location>
</feature>
<comment type="caution">
    <text evidence="10">The sequence shown here is derived from an EMBL/GenBank/DDBJ whole genome shotgun (WGS) entry which is preliminary data.</text>
</comment>
<evidence type="ECO:0000256" key="4">
    <source>
        <dbReference type="ARBA" id="ARBA00022490"/>
    </source>
</evidence>
<evidence type="ECO:0000313" key="10">
    <source>
        <dbReference type="EMBL" id="RDI28785.1"/>
    </source>
</evidence>
<dbReference type="Pfam" id="PF21982">
    <property type="entry name" value="RecX_HTH1"/>
    <property type="match status" value="1"/>
</dbReference>
<dbReference type="Proteomes" id="UP000255265">
    <property type="component" value="Unassembled WGS sequence"/>
</dbReference>
<evidence type="ECO:0000256" key="6">
    <source>
        <dbReference type="SAM" id="MobiDB-lite"/>
    </source>
</evidence>
<dbReference type="Gene3D" id="1.10.10.10">
    <property type="entry name" value="Winged helix-like DNA-binding domain superfamily/Winged helix DNA-binding domain"/>
    <property type="match status" value="3"/>
</dbReference>
<dbReference type="AlphaFoldDB" id="A0A370FNX4"/>
<comment type="function">
    <text evidence="5">Modulates RecA activity.</text>
</comment>
<feature type="region of interest" description="Disordered" evidence="6">
    <location>
        <begin position="1"/>
        <end position="64"/>
    </location>
</feature>
<feature type="domain" description="RecX second three-helical" evidence="7">
    <location>
        <begin position="104"/>
        <end position="143"/>
    </location>
</feature>
<proteinExistence type="inferred from homology"/>
<keyword evidence="4 5" id="KW-0963">Cytoplasm</keyword>